<sequence length="102" mass="10712">MPTINIPQPTSVRITNIGSLISSTIGLVLIIAGLAAFAFLIWGGIAWITSGGDKSQVEAAQKRIQAAIVGLFIVFAAWALMLLIQGFFGVTILGNISLPTPF</sequence>
<evidence type="ECO:0000313" key="2">
    <source>
        <dbReference type="EMBL" id="OIO13066.1"/>
    </source>
</evidence>
<evidence type="ECO:0000256" key="1">
    <source>
        <dbReference type="SAM" id="Phobius"/>
    </source>
</evidence>
<organism evidence="2 3">
    <name type="scientific">Candidatus Gottesmanbacteria bacterium CG1_02_37_22</name>
    <dbReference type="NCBI Taxonomy" id="1805209"/>
    <lineage>
        <taxon>Bacteria</taxon>
        <taxon>Candidatus Gottesmaniibacteriota</taxon>
    </lineage>
</organism>
<keyword evidence="1" id="KW-0472">Membrane</keyword>
<accession>A0A1J4TMN7</accession>
<name>A0A1J4TMN7_9BACT</name>
<keyword evidence="1" id="KW-0812">Transmembrane</keyword>
<dbReference type="STRING" id="1805209.AUJ73_04335"/>
<reference evidence="2 3" key="1">
    <citation type="journal article" date="2016" name="Environ. Microbiol.">
        <title>Genomic resolution of a cold subsurface aquifer community provides metabolic insights for novel microbes adapted to high CO concentrations.</title>
        <authorList>
            <person name="Probst A.J."/>
            <person name="Castelle C.J."/>
            <person name="Singh A."/>
            <person name="Brown C.T."/>
            <person name="Anantharaman K."/>
            <person name="Sharon I."/>
            <person name="Hug L.A."/>
            <person name="Burstein D."/>
            <person name="Emerson J.B."/>
            <person name="Thomas B.C."/>
            <person name="Banfield J.F."/>
        </authorList>
    </citation>
    <scope>NUCLEOTIDE SEQUENCE [LARGE SCALE GENOMIC DNA]</scope>
    <source>
        <strain evidence="2">CG1_02_37_22</strain>
    </source>
</reference>
<dbReference type="Pfam" id="PF18895">
    <property type="entry name" value="T4SS_pilin"/>
    <property type="match status" value="1"/>
</dbReference>
<feature type="transmembrane region" description="Helical" evidence="1">
    <location>
        <begin position="20"/>
        <end position="45"/>
    </location>
</feature>
<keyword evidence="1" id="KW-1133">Transmembrane helix</keyword>
<dbReference type="InterPro" id="IPR043993">
    <property type="entry name" value="T4SS_pilin"/>
</dbReference>
<feature type="transmembrane region" description="Helical" evidence="1">
    <location>
        <begin position="66"/>
        <end position="93"/>
    </location>
</feature>
<gene>
    <name evidence="2" type="ORF">AUJ73_04335</name>
</gene>
<dbReference type="AlphaFoldDB" id="A0A1J4TMN7"/>
<dbReference type="EMBL" id="MNUY01000069">
    <property type="protein sequence ID" value="OIO13066.1"/>
    <property type="molecule type" value="Genomic_DNA"/>
</dbReference>
<comment type="caution">
    <text evidence="2">The sequence shown here is derived from an EMBL/GenBank/DDBJ whole genome shotgun (WGS) entry which is preliminary data.</text>
</comment>
<evidence type="ECO:0000313" key="3">
    <source>
        <dbReference type="Proteomes" id="UP000183120"/>
    </source>
</evidence>
<protein>
    <submittedName>
        <fullName evidence="2">Uncharacterized protein</fullName>
    </submittedName>
</protein>
<dbReference type="Proteomes" id="UP000183120">
    <property type="component" value="Unassembled WGS sequence"/>
</dbReference>
<proteinExistence type="predicted"/>